<sequence>MEKWIVLGGIWTMTVVCLALFVRGASPAMSRAVAIARVRQARERAEAQYGAQKARALVDR</sequence>
<proteinExistence type="predicted"/>
<dbReference type="RefSeq" id="WP_085229984.1">
    <property type="nucleotide sequence ID" value="NZ_BSQD01000015.1"/>
</dbReference>
<dbReference type="GeneID" id="95550090"/>
<dbReference type="Proteomes" id="UP000192911">
    <property type="component" value="Unassembled WGS sequence"/>
</dbReference>
<keyword evidence="2" id="KW-1185">Reference proteome</keyword>
<evidence type="ECO:0000313" key="2">
    <source>
        <dbReference type="Proteomes" id="UP000192911"/>
    </source>
</evidence>
<dbReference type="AlphaFoldDB" id="A0A1X7GQW8"/>
<name>A0A1X7GQW8_TRICW</name>
<gene>
    <name evidence="1" type="ORF">SAMN06295900_11780</name>
</gene>
<organism evidence="1 2">
    <name type="scientific">Trinickia caryophylli</name>
    <name type="common">Paraburkholderia caryophylli</name>
    <dbReference type="NCBI Taxonomy" id="28094"/>
    <lineage>
        <taxon>Bacteria</taxon>
        <taxon>Pseudomonadati</taxon>
        <taxon>Pseudomonadota</taxon>
        <taxon>Betaproteobacteria</taxon>
        <taxon>Burkholderiales</taxon>
        <taxon>Burkholderiaceae</taxon>
        <taxon>Trinickia</taxon>
    </lineage>
</organism>
<protein>
    <submittedName>
        <fullName evidence="1">Uncharacterized protein</fullName>
    </submittedName>
</protein>
<dbReference type="STRING" id="28094.SAMN06295900_11780"/>
<accession>A0A1X7GQW8</accession>
<evidence type="ECO:0000313" key="1">
    <source>
        <dbReference type="EMBL" id="SMF73240.1"/>
    </source>
</evidence>
<dbReference type="EMBL" id="FXAH01000017">
    <property type="protein sequence ID" value="SMF73240.1"/>
    <property type="molecule type" value="Genomic_DNA"/>
</dbReference>
<reference evidence="2" key="1">
    <citation type="submission" date="2017-04" db="EMBL/GenBank/DDBJ databases">
        <authorList>
            <person name="Varghese N."/>
            <person name="Submissions S."/>
        </authorList>
    </citation>
    <scope>NUCLEOTIDE SEQUENCE [LARGE SCALE GENOMIC DNA]</scope>
    <source>
        <strain evidence="2">Ballard 720</strain>
    </source>
</reference>
<dbReference type="OrthoDB" id="9108989at2"/>